<dbReference type="Proteomes" id="UP000499080">
    <property type="component" value="Unassembled WGS sequence"/>
</dbReference>
<evidence type="ECO:0000313" key="2">
    <source>
        <dbReference type="Proteomes" id="UP000499080"/>
    </source>
</evidence>
<keyword evidence="2" id="KW-1185">Reference proteome</keyword>
<protein>
    <submittedName>
        <fullName evidence="1">Retrovirus-related Pol polyprotein from transposon TNT 1-94</fullName>
    </submittedName>
</protein>
<gene>
    <name evidence="1" type="primary">POLX_1338</name>
    <name evidence="1" type="ORF">AVEN_221934_1</name>
</gene>
<dbReference type="EMBL" id="BGPR01000817">
    <property type="protein sequence ID" value="GBM36660.1"/>
    <property type="molecule type" value="Genomic_DNA"/>
</dbReference>
<dbReference type="CDD" id="cd09272">
    <property type="entry name" value="RNase_HI_RT_Ty1"/>
    <property type="match status" value="1"/>
</dbReference>
<dbReference type="OrthoDB" id="437005at2759"/>
<reference evidence="1 2" key="1">
    <citation type="journal article" date="2019" name="Sci. Rep.">
        <title>Orb-weaving spider Araneus ventricosus genome elucidates the spidroin gene catalogue.</title>
        <authorList>
            <person name="Kono N."/>
            <person name="Nakamura H."/>
            <person name="Ohtoshi R."/>
            <person name="Moran D.A.P."/>
            <person name="Shinohara A."/>
            <person name="Yoshida Y."/>
            <person name="Fujiwara M."/>
            <person name="Mori M."/>
            <person name="Tomita M."/>
            <person name="Arakawa K."/>
        </authorList>
    </citation>
    <scope>NUCLEOTIDE SEQUENCE [LARGE SCALE GENOMIC DNA]</scope>
</reference>
<evidence type="ECO:0000313" key="1">
    <source>
        <dbReference type="EMBL" id="GBM36660.1"/>
    </source>
</evidence>
<proteinExistence type="predicted"/>
<sequence length="98" mass="11190">MLHWTTAERVLKYLKGTINRGLTFRPSKRPLVGFADADWVSDITDRKSYNSCVLKFADGDISWESKKQHCVALSSTEAEYIALSECAKEIVYIRPFSK</sequence>
<accession>A0A4Y2F545</accession>
<dbReference type="AlphaFoldDB" id="A0A4Y2F545"/>
<organism evidence="1 2">
    <name type="scientific">Araneus ventricosus</name>
    <name type="common">Orbweaver spider</name>
    <name type="synonym">Epeira ventricosa</name>
    <dbReference type="NCBI Taxonomy" id="182803"/>
    <lineage>
        <taxon>Eukaryota</taxon>
        <taxon>Metazoa</taxon>
        <taxon>Ecdysozoa</taxon>
        <taxon>Arthropoda</taxon>
        <taxon>Chelicerata</taxon>
        <taxon>Arachnida</taxon>
        <taxon>Araneae</taxon>
        <taxon>Araneomorphae</taxon>
        <taxon>Entelegynae</taxon>
        <taxon>Araneoidea</taxon>
        <taxon>Araneidae</taxon>
        <taxon>Araneus</taxon>
    </lineage>
</organism>
<comment type="caution">
    <text evidence="1">The sequence shown here is derived from an EMBL/GenBank/DDBJ whole genome shotgun (WGS) entry which is preliminary data.</text>
</comment>
<dbReference type="PANTHER" id="PTHR11439">
    <property type="entry name" value="GAG-POL-RELATED RETROTRANSPOSON"/>
    <property type="match status" value="1"/>
</dbReference>
<dbReference type="PANTHER" id="PTHR11439:SF483">
    <property type="entry name" value="PEPTIDE SYNTHASE GLIP-LIKE, PUTATIVE (AFU_ORTHOLOGUE AFUA_3G12920)-RELATED"/>
    <property type="match status" value="1"/>
</dbReference>
<name>A0A4Y2F545_ARAVE</name>